<dbReference type="HOGENOM" id="CLU_2607227_0_0_1"/>
<gene>
    <name evidence="1" type="ORF">GLOINDRAFT_35692</name>
</gene>
<name>U9TCZ8_RHIID</name>
<proteinExistence type="predicted"/>
<accession>U9TCZ8</accession>
<evidence type="ECO:0000313" key="1">
    <source>
        <dbReference type="EMBL" id="ESA05312.1"/>
    </source>
</evidence>
<organism evidence="1">
    <name type="scientific">Rhizophagus irregularis (strain DAOM 181602 / DAOM 197198 / MUCL 43194)</name>
    <name type="common">Arbuscular mycorrhizal fungus</name>
    <name type="synonym">Glomus intraradices</name>
    <dbReference type="NCBI Taxonomy" id="747089"/>
    <lineage>
        <taxon>Eukaryota</taxon>
        <taxon>Fungi</taxon>
        <taxon>Fungi incertae sedis</taxon>
        <taxon>Mucoromycota</taxon>
        <taxon>Glomeromycotina</taxon>
        <taxon>Glomeromycetes</taxon>
        <taxon>Glomerales</taxon>
        <taxon>Glomeraceae</taxon>
        <taxon>Rhizophagus</taxon>
    </lineage>
</organism>
<sequence>MKCYAFCYSHHFWEYQSVDIAWILCGYCVDIALWQSDVTNGLLKLGLDLQALANEQNGQDIIIFFSKDKLRVLKYVVIK</sequence>
<dbReference type="EMBL" id="KI293191">
    <property type="protein sequence ID" value="ESA05312.1"/>
    <property type="molecule type" value="Genomic_DNA"/>
</dbReference>
<dbReference type="AlphaFoldDB" id="U9TCZ8"/>
<protein>
    <submittedName>
        <fullName evidence="1">Uncharacterized protein</fullName>
    </submittedName>
</protein>
<reference evidence="1" key="1">
    <citation type="submission" date="2013-07" db="EMBL/GenBank/DDBJ databases">
        <title>The genome of an arbuscular mycorrhizal fungus provides insights into the evolution of the oldest plant symbiosis.</title>
        <authorList>
            <consortium name="DOE Joint Genome Institute"/>
            <person name="Tisserant E."/>
            <person name="Malbreil M."/>
            <person name="Kuo A."/>
            <person name="Kohler A."/>
            <person name="Symeonidi A."/>
            <person name="Balestrini R."/>
            <person name="Charron P."/>
            <person name="Duensing N."/>
            <person name="Frei-dit-Frey N."/>
            <person name="Gianinazzi-Pearson V."/>
            <person name="Gilbert B."/>
            <person name="Handa Y."/>
            <person name="Hijri M."/>
            <person name="Kaul R."/>
            <person name="Kawaguchi M."/>
            <person name="Krajinski F."/>
            <person name="Lammers P."/>
            <person name="Lapierre D."/>
            <person name="Masclaux F.G."/>
            <person name="Murat C."/>
            <person name="Morin E."/>
            <person name="Ndikumana S."/>
            <person name="Pagni M."/>
            <person name="Petitpierre D."/>
            <person name="Requena N."/>
            <person name="Rosikiewicz P."/>
            <person name="Riley R."/>
            <person name="Saito K."/>
            <person name="San Clemente H."/>
            <person name="Shapiro H."/>
            <person name="van Tuinen D."/>
            <person name="Becard G."/>
            <person name="Bonfante P."/>
            <person name="Paszkowski U."/>
            <person name="Shachar-Hill Y."/>
            <person name="Young J.P."/>
            <person name="Sanders I.R."/>
            <person name="Henrissat B."/>
            <person name="Rensing S.A."/>
            <person name="Grigoriev I.V."/>
            <person name="Corradi N."/>
            <person name="Roux C."/>
            <person name="Martin F."/>
        </authorList>
    </citation>
    <scope>NUCLEOTIDE SEQUENCE</scope>
    <source>
        <strain evidence="1">DAOM 197198</strain>
    </source>
</reference>